<sequence length="62" mass="7208">MKLLMTAPGERECELRRIQLWLGDHLISDWIGDPGHASRYEAAMRRLFRALRMTNESVAHNS</sequence>
<comment type="caution">
    <text evidence="1">The sequence shown here is derived from an EMBL/GenBank/DDBJ whole genome shotgun (WGS) entry which is preliminary data.</text>
</comment>
<proteinExistence type="predicted"/>
<evidence type="ECO:0000313" key="1">
    <source>
        <dbReference type="EMBL" id="TCC64449.1"/>
    </source>
</evidence>
<gene>
    <name evidence="1" type="ORF">E0H73_08615</name>
</gene>
<dbReference type="EMBL" id="SJKB01000002">
    <property type="protein sequence ID" value="TCC64449.1"/>
    <property type="molecule type" value="Genomic_DNA"/>
</dbReference>
<keyword evidence="2" id="KW-1185">Reference proteome</keyword>
<organism evidence="1 2">
    <name type="scientific">Kribbella pittospori</name>
    <dbReference type="NCBI Taxonomy" id="722689"/>
    <lineage>
        <taxon>Bacteria</taxon>
        <taxon>Bacillati</taxon>
        <taxon>Actinomycetota</taxon>
        <taxon>Actinomycetes</taxon>
        <taxon>Propionibacteriales</taxon>
        <taxon>Kribbellaceae</taxon>
        <taxon>Kribbella</taxon>
    </lineage>
</organism>
<accession>A0A4R0KV12</accession>
<name>A0A4R0KV12_9ACTN</name>
<dbReference type="AlphaFoldDB" id="A0A4R0KV12"/>
<dbReference type="RefSeq" id="WP_131352954.1">
    <property type="nucleotide sequence ID" value="NZ_SJKB01000002.1"/>
</dbReference>
<reference evidence="1 2" key="1">
    <citation type="submission" date="2019-02" db="EMBL/GenBank/DDBJ databases">
        <title>Kribbella capetownensis sp. nov. and Kribbella speibonae sp. nov., isolated from soil.</title>
        <authorList>
            <person name="Curtis S.M."/>
            <person name="Norton I."/>
            <person name="Everest G.J."/>
            <person name="Meyers P.R."/>
        </authorList>
    </citation>
    <scope>NUCLEOTIDE SEQUENCE [LARGE SCALE GENOMIC DNA]</scope>
    <source>
        <strain evidence="1 2">NRRL B-24813</strain>
    </source>
</reference>
<evidence type="ECO:0000313" key="2">
    <source>
        <dbReference type="Proteomes" id="UP000291144"/>
    </source>
</evidence>
<protein>
    <submittedName>
        <fullName evidence="1">Uncharacterized protein</fullName>
    </submittedName>
</protein>
<dbReference type="Proteomes" id="UP000291144">
    <property type="component" value="Unassembled WGS sequence"/>
</dbReference>